<feature type="repeat" description="WD" evidence="7">
    <location>
        <begin position="619"/>
        <end position="660"/>
    </location>
</feature>
<evidence type="ECO:0000313" key="11">
    <source>
        <dbReference type="EMBL" id="TRX98755.1"/>
    </source>
</evidence>
<dbReference type="OrthoDB" id="10250769at2759"/>
<dbReference type="Pfam" id="PF25168">
    <property type="entry name" value="Beta-prop_WDR36-Utp21_2nd"/>
    <property type="match status" value="1"/>
</dbReference>
<evidence type="ECO:0000256" key="7">
    <source>
        <dbReference type="PROSITE-ProRule" id="PRU00221"/>
    </source>
</evidence>
<dbReference type="InterPro" id="IPR020846">
    <property type="entry name" value="MFS_dom"/>
</dbReference>
<dbReference type="InterPro" id="IPR005829">
    <property type="entry name" value="Sugar_transporter_CS"/>
</dbReference>
<dbReference type="Gene3D" id="2.130.10.10">
    <property type="entry name" value="YVTN repeat-like/Quinoprotein amine dehydrogenase"/>
    <property type="match status" value="2"/>
</dbReference>
<comment type="subcellular location">
    <subcellularLocation>
        <location evidence="1">Membrane</location>
        <topology evidence="1">Multi-pass membrane protein</topology>
    </subcellularLocation>
</comment>
<feature type="region of interest" description="Disordered" evidence="8">
    <location>
        <begin position="1"/>
        <end position="31"/>
    </location>
</feature>
<feature type="transmembrane region" description="Helical" evidence="9">
    <location>
        <begin position="1665"/>
        <end position="1687"/>
    </location>
</feature>
<keyword evidence="4" id="KW-0677">Repeat</keyword>
<dbReference type="Pfam" id="PF04192">
    <property type="entry name" value="Utp21"/>
    <property type="match status" value="1"/>
</dbReference>
<name>A0A553IEX5_9PEZI</name>
<dbReference type="PROSITE" id="PS00678">
    <property type="entry name" value="WD_REPEATS_1"/>
    <property type="match status" value="1"/>
</dbReference>
<feature type="compositionally biased region" description="Polar residues" evidence="8">
    <location>
        <begin position="1387"/>
        <end position="1404"/>
    </location>
</feature>
<feature type="region of interest" description="Disordered" evidence="8">
    <location>
        <begin position="866"/>
        <end position="904"/>
    </location>
</feature>
<dbReference type="Proteomes" id="UP000319160">
    <property type="component" value="Unassembled WGS sequence"/>
</dbReference>
<keyword evidence="2 7" id="KW-0853">WD repeat</keyword>
<keyword evidence="5 9" id="KW-1133">Transmembrane helix</keyword>
<evidence type="ECO:0000313" key="12">
    <source>
        <dbReference type="Proteomes" id="UP000319160"/>
    </source>
</evidence>
<dbReference type="InterPro" id="IPR036409">
    <property type="entry name" value="Aldolase_II/adducin_N_sf"/>
</dbReference>
<dbReference type="PROSITE" id="PS50082">
    <property type="entry name" value="WD_REPEATS_2"/>
    <property type="match status" value="2"/>
</dbReference>
<feature type="transmembrane region" description="Helical" evidence="9">
    <location>
        <begin position="1742"/>
        <end position="1759"/>
    </location>
</feature>
<feature type="repeat" description="WD" evidence="7">
    <location>
        <begin position="704"/>
        <end position="745"/>
    </location>
</feature>
<feature type="transmembrane region" description="Helical" evidence="9">
    <location>
        <begin position="1771"/>
        <end position="1790"/>
    </location>
</feature>
<keyword evidence="12" id="KW-1185">Reference proteome</keyword>
<dbReference type="SUPFAM" id="SSF53639">
    <property type="entry name" value="AraD/HMP-PK domain-like"/>
    <property type="match status" value="1"/>
</dbReference>
<accession>A0A553IEX5</accession>
<dbReference type="SUPFAM" id="SSF50978">
    <property type="entry name" value="WD40 repeat-like"/>
    <property type="match status" value="2"/>
</dbReference>
<comment type="caution">
    <text evidence="11">The sequence shown here is derived from an EMBL/GenBank/DDBJ whole genome shotgun (WGS) entry which is preliminary data.</text>
</comment>
<feature type="transmembrane region" description="Helical" evidence="9">
    <location>
        <begin position="1507"/>
        <end position="1525"/>
    </location>
</feature>
<feature type="transmembrane region" description="Helical" evidence="9">
    <location>
        <begin position="1796"/>
        <end position="1815"/>
    </location>
</feature>
<dbReference type="InterPro" id="IPR001680">
    <property type="entry name" value="WD40_rpt"/>
</dbReference>
<evidence type="ECO:0000256" key="6">
    <source>
        <dbReference type="ARBA" id="ARBA00023136"/>
    </source>
</evidence>
<feature type="domain" description="Major facilitator superfamily (MFS) profile" evidence="10">
    <location>
        <begin position="1441"/>
        <end position="1900"/>
    </location>
</feature>
<dbReference type="GO" id="GO:0034388">
    <property type="term" value="C:Pwp2p-containing subcomplex of 90S preribosome"/>
    <property type="evidence" value="ECO:0007669"/>
    <property type="project" value="TreeGrafter"/>
</dbReference>
<protein>
    <recommendedName>
        <fullName evidence="10">Major facilitator superfamily (MFS) profile domain-containing protein</fullName>
    </recommendedName>
</protein>
<dbReference type="InterPro" id="IPR036259">
    <property type="entry name" value="MFS_trans_sf"/>
</dbReference>
<feature type="transmembrane region" description="Helical" evidence="9">
    <location>
        <begin position="1708"/>
        <end position="1730"/>
    </location>
</feature>
<evidence type="ECO:0000256" key="4">
    <source>
        <dbReference type="ARBA" id="ARBA00022737"/>
    </source>
</evidence>
<dbReference type="STRING" id="2512241.A0A553IEX5"/>
<dbReference type="Gene3D" id="1.20.1250.20">
    <property type="entry name" value="MFS general substrate transporter like domains"/>
    <property type="match status" value="2"/>
</dbReference>
<dbReference type="InterPro" id="IPR059157">
    <property type="entry name" value="WDR36-Utp21_N"/>
</dbReference>
<dbReference type="InterPro" id="IPR019775">
    <property type="entry name" value="WD40_repeat_CS"/>
</dbReference>
<dbReference type="InterPro" id="IPR036322">
    <property type="entry name" value="WD40_repeat_dom_sf"/>
</dbReference>
<evidence type="ECO:0000256" key="8">
    <source>
        <dbReference type="SAM" id="MobiDB-lite"/>
    </source>
</evidence>
<feature type="transmembrane region" description="Helical" evidence="9">
    <location>
        <begin position="1531"/>
        <end position="1559"/>
    </location>
</feature>
<feature type="region of interest" description="Disordered" evidence="8">
    <location>
        <begin position="1350"/>
        <end position="1413"/>
    </location>
</feature>
<feature type="transmembrane region" description="Helical" evidence="9">
    <location>
        <begin position="1638"/>
        <end position="1659"/>
    </location>
</feature>
<dbReference type="InterPro" id="IPR011701">
    <property type="entry name" value="MFS"/>
</dbReference>
<keyword evidence="6 9" id="KW-0472">Membrane</keyword>
<keyword evidence="3 9" id="KW-0812">Transmembrane</keyword>
<evidence type="ECO:0000259" key="10">
    <source>
        <dbReference type="PROSITE" id="PS50850"/>
    </source>
</evidence>
<dbReference type="SMART" id="SM00320">
    <property type="entry name" value="WD40"/>
    <property type="match status" value="9"/>
</dbReference>
<dbReference type="FunFam" id="2.130.10.10:FF:000565">
    <property type="entry name" value="Putative snoRNA binding protein"/>
    <property type="match status" value="1"/>
</dbReference>
<evidence type="ECO:0000256" key="5">
    <source>
        <dbReference type="ARBA" id="ARBA00022989"/>
    </source>
</evidence>
<feature type="transmembrane region" description="Helical" evidence="9">
    <location>
        <begin position="1836"/>
        <end position="1857"/>
    </location>
</feature>
<feature type="compositionally biased region" description="Polar residues" evidence="8">
    <location>
        <begin position="882"/>
        <end position="895"/>
    </location>
</feature>
<dbReference type="PROSITE" id="PS50850">
    <property type="entry name" value="MFS"/>
    <property type="match status" value="1"/>
</dbReference>
<dbReference type="PROSITE" id="PS50294">
    <property type="entry name" value="WD_REPEATS_REGION"/>
    <property type="match status" value="1"/>
</dbReference>
<organism evidence="11 12">
    <name type="scientific">Xylaria flabelliformis</name>
    <dbReference type="NCBI Taxonomy" id="2512241"/>
    <lineage>
        <taxon>Eukaryota</taxon>
        <taxon>Fungi</taxon>
        <taxon>Dikarya</taxon>
        <taxon>Ascomycota</taxon>
        <taxon>Pezizomycotina</taxon>
        <taxon>Sordariomycetes</taxon>
        <taxon>Xylariomycetidae</taxon>
        <taxon>Xylariales</taxon>
        <taxon>Xylariaceae</taxon>
        <taxon>Xylaria</taxon>
    </lineage>
</organism>
<feature type="transmembrane region" description="Helical" evidence="9">
    <location>
        <begin position="1441"/>
        <end position="1465"/>
    </location>
</feature>
<dbReference type="GO" id="GO:0022857">
    <property type="term" value="F:transmembrane transporter activity"/>
    <property type="evidence" value="ECO:0007669"/>
    <property type="project" value="InterPro"/>
</dbReference>
<feature type="compositionally biased region" description="Basic and acidic residues" evidence="8">
    <location>
        <begin position="1358"/>
        <end position="1368"/>
    </location>
</feature>
<dbReference type="SMART" id="SM01007">
    <property type="entry name" value="Aldolase_II"/>
    <property type="match status" value="1"/>
</dbReference>
<feature type="transmembrane region" description="Helical" evidence="9">
    <location>
        <begin position="1599"/>
        <end position="1617"/>
    </location>
</feature>
<dbReference type="GO" id="GO:0032040">
    <property type="term" value="C:small-subunit processome"/>
    <property type="evidence" value="ECO:0007669"/>
    <property type="project" value="InterPro"/>
</dbReference>
<dbReference type="PANTHER" id="PTHR22840:SF12">
    <property type="entry name" value="WD REPEAT-CONTAINING PROTEIN 36"/>
    <property type="match status" value="1"/>
</dbReference>
<sequence>MPHSEPDGPLAKRQKLGSSAKDTDAAAQKQRSRVFSPYRTVGLVSPTDVPFTSIPLGKTTFQVTTSTGRSLQTYDLKRGLNLVFLTRPQTPFQITATCAWKDKVFAAWGDAGASSQGIWIFQRGKKVGHLEIPSDLQQPVKQILVFGSWIVACSVTRIEVWKTTTLEHYTTLFTMATRKGDNELTGGICTMPTYLNKIFAGRRDGWVEIWNVSTGKLIYTLLPPSPSCGAVTCMQPSPVLSLMAIAYAGGPLTVRNILTDKTLLQVNAGAEDAAVTSISFRTDGMGAGQDGRKDGVMATATDTSGDITFWDLNEGGRVMGILRSAHNPPSQDGKKIHGGVSKIQFLAGQPIIVTSGRDNSLKTWIFDETPFSPIPRILHTRSGHAAPVTSLRFLPSDFDGAEAGNKWLLSGGKDRSLWGWSLRRDGQSTELSQGNIRKKAKKSGVLATKALSHGPTTTLEDLKAPEITCIACSLNRDGGIGALPGKQPLWQKTRDPKKSLDAEISGMTGWESIVTAHKEDPFARTWFWGRKRAGRWAFQTGDSTNVSTVTMSSCGTFAVIGSVGGSVDMFNLQSGLHRQRFPSKLTPAQARQVKMQQARQADTVMQLQARASSRFLPGTGKHTKAVTGIVVDSMNHLVISCSLDGRVKFWEFLTGNLLHEINWAPMTAITGCRYHSASDLIAFSCDDGSIRVVDIETRQTIRELWGCQRKINDFAFSNDGRWVVAASQDSIIRVWDLPTSHLIDAIRLEKPCTALAFSATGEYLATASEGELGVHIWNNKSLFTHVPTRQISESAIEQISAPTASGEGGQGLLEAAFGDEEAMEDEDQATAPSLDQLSTDMMTLSLVPRSRWQTLLHLDLIKKRNKPEEAPKVPEKAPFFLPSTTGAPSLNQNSLEARPDDSRNESRITKFDHSRLEQVFGSNLQSGAANGNYDGFIEHLKALAPATADLELRSLSPGDSDDSNELLHFIRALTNRLKARRDYELTQAWMTVFLRLHFDVIIESDTLMDALREWKKYQAEECSRINNLVGSVLTYNSDLDADERVVTVSSTTPTPLSSPGHDVACPAMVSTKLTQLFTTFIDALHILHNKGVLDAYGHLSVRNPNNPATFFLSRNVAPALVSSADDIVEYHVSDASPVEPNSPNGFIERYIHSEIYKRFSQISTVVHSHSPAVIPYSVNRVPLQPLIHMAGFLGERVPVFDIAGHYHANDTQDLLIRSVDLGAALAAEFSAKGSETNESLPDYYVTLMQNHGFTTCATTIETVVYQAFYTQANAQVQSEALATKHAYWGQGVDGGYGLPYLTQRQARDSWTSNMGTVQRPWDLSITPPGSNVFMCFALCPRGIVARWKSKRRKAQARRMTEEQTRDATKMSSLQQADGLNGKPGVGSPSSTSSALKTEENQPSSEVVDDDKEAGMSTLERITTSFGARPDCFKNTLQEVAFVLQATVATASSAFLAGTALIITVPVSIDLNMTQGEISWISASTSLTAGAFQLALGQLADLLGRKAMFITGMAGFSLFSLLVAFAQNPFWMLIVCGVLGIPAAMVVPPAIGILGAAYATPSKRKNAAFSSFSAGNPLGFVFGTILCGIAAQIFNWRAAFILLSIIWAIFTVFAFWAVPNVETFERAPLRQRLGALKQFDYLGTVLTIFGTGMFTAGLTLGPQDGWSRAHVIALIVVGILLLVAFVFWERVFPTPLMPLYIWKDRNFSLIIIVVVLGNMSFQATGFWIAFFMQQVQRLSTLNVAVRLLPMAIAGLLWNILAGRILHKVNNTFLMVFGAVSYLGAALLFSFMRADSNYWAFVFPALVLNVAGADLQFNVANMYVLQSLPSHQQSLAGGIFNVFIRLANTAVLGISTAVFSSIQSTPASLADPMLKYTRTFQTAVGIAAAGVLVSPFIKLGTQGNAPKVEVREKEKLRQSADVMKIAESSSQQTEKETVP</sequence>
<evidence type="ECO:0000256" key="2">
    <source>
        <dbReference type="ARBA" id="ARBA00022574"/>
    </source>
</evidence>
<dbReference type="Pfam" id="PF00596">
    <property type="entry name" value="Aldolase_II"/>
    <property type="match status" value="1"/>
</dbReference>
<proteinExistence type="predicted"/>
<dbReference type="GO" id="GO:0006364">
    <property type="term" value="P:rRNA processing"/>
    <property type="evidence" value="ECO:0007669"/>
    <property type="project" value="InterPro"/>
</dbReference>
<dbReference type="PROSITE" id="PS00216">
    <property type="entry name" value="SUGAR_TRANSPORT_1"/>
    <property type="match status" value="1"/>
</dbReference>
<evidence type="ECO:0000256" key="9">
    <source>
        <dbReference type="SAM" id="Phobius"/>
    </source>
</evidence>
<reference evidence="12" key="1">
    <citation type="submission" date="2019-06" db="EMBL/GenBank/DDBJ databases">
        <title>Draft genome sequence of the griseofulvin-producing fungus Xylaria cubensis strain G536.</title>
        <authorList>
            <person name="Mead M.E."/>
            <person name="Raja H.A."/>
            <person name="Steenwyk J.L."/>
            <person name="Knowles S.L."/>
            <person name="Oberlies N.H."/>
            <person name="Rokas A."/>
        </authorList>
    </citation>
    <scope>NUCLEOTIDE SEQUENCE [LARGE SCALE GENOMIC DNA]</scope>
    <source>
        <strain evidence="12">G536</strain>
    </source>
</reference>
<evidence type="ECO:0000256" key="1">
    <source>
        <dbReference type="ARBA" id="ARBA00004141"/>
    </source>
</evidence>
<feature type="transmembrane region" description="Helical" evidence="9">
    <location>
        <begin position="1571"/>
        <end position="1593"/>
    </location>
</feature>
<gene>
    <name evidence="11" type="ORF">FHL15_000097</name>
</gene>
<dbReference type="InterPro" id="IPR015943">
    <property type="entry name" value="WD40/YVTN_repeat-like_dom_sf"/>
</dbReference>
<dbReference type="EMBL" id="VFLP01000001">
    <property type="protein sequence ID" value="TRX98755.1"/>
    <property type="molecule type" value="Genomic_DNA"/>
</dbReference>
<dbReference type="Pfam" id="PF25171">
    <property type="entry name" value="Beta-prop_WDR36-Utp21_1st"/>
    <property type="match status" value="1"/>
</dbReference>
<dbReference type="SUPFAM" id="SSF103473">
    <property type="entry name" value="MFS general substrate transporter"/>
    <property type="match status" value="1"/>
</dbReference>
<dbReference type="Gene3D" id="3.40.225.10">
    <property type="entry name" value="Class II aldolase/adducin N-terminal domain"/>
    <property type="match status" value="1"/>
</dbReference>
<feature type="region of interest" description="Disordered" evidence="8">
    <location>
        <begin position="1917"/>
        <end position="1937"/>
    </location>
</feature>
<dbReference type="PANTHER" id="PTHR22840">
    <property type="entry name" value="WD REPEAT-CONTAINING PROTEIN 36"/>
    <property type="match status" value="1"/>
</dbReference>
<feature type="compositionally biased region" description="Basic and acidic residues" evidence="8">
    <location>
        <begin position="866"/>
        <end position="875"/>
    </location>
</feature>
<feature type="transmembrane region" description="Helical" evidence="9">
    <location>
        <begin position="1877"/>
        <end position="1895"/>
    </location>
</feature>
<dbReference type="Pfam" id="PF07690">
    <property type="entry name" value="MFS_1"/>
    <property type="match status" value="1"/>
</dbReference>
<feature type="transmembrane region" description="Helical" evidence="9">
    <location>
        <begin position="1477"/>
        <end position="1495"/>
    </location>
</feature>
<feature type="transmembrane region" description="Helical" evidence="9">
    <location>
        <begin position="1329"/>
        <end position="1347"/>
    </location>
</feature>
<evidence type="ECO:0000256" key="3">
    <source>
        <dbReference type="ARBA" id="ARBA00022692"/>
    </source>
</evidence>
<dbReference type="GO" id="GO:0016020">
    <property type="term" value="C:membrane"/>
    <property type="evidence" value="ECO:0007669"/>
    <property type="project" value="UniProtKB-SubCell"/>
</dbReference>
<dbReference type="InterPro" id="IPR001303">
    <property type="entry name" value="Aldolase_II/adducin_N"/>
</dbReference>
<dbReference type="InterPro" id="IPR007319">
    <property type="entry name" value="WDR36/Utp21_C"/>
</dbReference>